<keyword evidence="5 8" id="KW-0812">Transmembrane</keyword>
<organism evidence="10 11">
    <name type="scientific">Candidatus Woesebacteria bacterium GW2011_GWC2_47_16</name>
    <dbReference type="NCBI Taxonomy" id="1618590"/>
    <lineage>
        <taxon>Bacteria</taxon>
        <taxon>Candidatus Woeseibacteriota</taxon>
    </lineage>
</organism>
<protein>
    <recommendedName>
        <fullName evidence="9">Glycosyltransferase RgtA/B/C/D-like domain-containing protein</fullName>
    </recommendedName>
</protein>
<keyword evidence="2" id="KW-1003">Cell membrane</keyword>
<feature type="transmembrane region" description="Helical" evidence="8">
    <location>
        <begin position="85"/>
        <end position="103"/>
    </location>
</feature>
<evidence type="ECO:0000256" key="1">
    <source>
        <dbReference type="ARBA" id="ARBA00004651"/>
    </source>
</evidence>
<feature type="domain" description="Glycosyltransferase RgtA/B/C/D-like" evidence="9">
    <location>
        <begin position="36"/>
        <end position="163"/>
    </location>
</feature>
<feature type="transmembrane region" description="Helical" evidence="8">
    <location>
        <begin position="209"/>
        <end position="225"/>
    </location>
</feature>
<name>A0A0G1S365_9BACT</name>
<reference evidence="10 11" key="1">
    <citation type="journal article" date="2015" name="Nature">
        <title>rRNA introns, odd ribosomes, and small enigmatic genomes across a large radiation of phyla.</title>
        <authorList>
            <person name="Brown C.T."/>
            <person name="Hug L.A."/>
            <person name="Thomas B.C."/>
            <person name="Sharon I."/>
            <person name="Castelle C.J."/>
            <person name="Singh A."/>
            <person name="Wilkins M.J."/>
            <person name="Williams K.H."/>
            <person name="Banfield J.F."/>
        </authorList>
    </citation>
    <scope>NUCLEOTIDE SEQUENCE [LARGE SCALE GENOMIC DNA]</scope>
</reference>
<evidence type="ECO:0000256" key="4">
    <source>
        <dbReference type="ARBA" id="ARBA00022679"/>
    </source>
</evidence>
<keyword evidence="3" id="KW-0328">Glycosyltransferase</keyword>
<evidence type="ECO:0000256" key="5">
    <source>
        <dbReference type="ARBA" id="ARBA00022692"/>
    </source>
</evidence>
<comment type="caution">
    <text evidence="10">The sequence shown here is derived from an EMBL/GenBank/DDBJ whole genome shotgun (WGS) entry which is preliminary data.</text>
</comment>
<gene>
    <name evidence="10" type="ORF">UX88_C0021G0003</name>
</gene>
<evidence type="ECO:0000256" key="2">
    <source>
        <dbReference type="ARBA" id="ARBA00022475"/>
    </source>
</evidence>
<keyword evidence="7 8" id="KW-0472">Membrane</keyword>
<dbReference type="GO" id="GO:0016763">
    <property type="term" value="F:pentosyltransferase activity"/>
    <property type="evidence" value="ECO:0007669"/>
    <property type="project" value="TreeGrafter"/>
</dbReference>
<evidence type="ECO:0000313" key="10">
    <source>
        <dbReference type="EMBL" id="KKU63832.1"/>
    </source>
</evidence>
<accession>A0A0G1S365</accession>
<feature type="transmembrane region" description="Helical" evidence="8">
    <location>
        <begin position="168"/>
        <end position="189"/>
    </location>
</feature>
<evidence type="ECO:0000256" key="7">
    <source>
        <dbReference type="ARBA" id="ARBA00023136"/>
    </source>
</evidence>
<evidence type="ECO:0000313" key="11">
    <source>
        <dbReference type="Proteomes" id="UP000034501"/>
    </source>
</evidence>
<keyword evidence="4" id="KW-0808">Transferase</keyword>
<dbReference type="PANTHER" id="PTHR33908">
    <property type="entry name" value="MANNOSYLTRANSFERASE YKCB-RELATED"/>
    <property type="match status" value="1"/>
</dbReference>
<dbReference type="EMBL" id="LCNW01000021">
    <property type="protein sequence ID" value="KKU63832.1"/>
    <property type="molecule type" value="Genomic_DNA"/>
</dbReference>
<dbReference type="GO" id="GO:0009103">
    <property type="term" value="P:lipopolysaccharide biosynthetic process"/>
    <property type="evidence" value="ECO:0007669"/>
    <property type="project" value="UniProtKB-ARBA"/>
</dbReference>
<evidence type="ECO:0000256" key="8">
    <source>
        <dbReference type="SAM" id="Phobius"/>
    </source>
</evidence>
<dbReference type="Pfam" id="PF13231">
    <property type="entry name" value="PMT_2"/>
    <property type="match status" value="1"/>
</dbReference>
<feature type="transmembrane region" description="Helical" evidence="8">
    <location>
        <begin position="127"/>
        <end position="156"/>
    </location>
</feature>
<keyword evidence="6 8" id="KW-1133">Transmembrane helix</keyword>
<sequence length="418" mass="48066">MNQFTASLWGDEAFSAILSMKSLPEIISIIARDTSPPLYNISEHLWFGLFGSSEVAIRALSFFYYVIAVFFVYKIGKHLWDKKTAALSAALTFLNPFFFVYAFEGRMYSILAAGVTASMYFFIRKNWVGYVIATTAALYSHHFALFAVLIQFLWFLKEYFWGKKKTAVQIFKSFVAVGILYSPWLIPLYNQTRMVGSGFWLGTPTAKDLGKLLLTYLNISLLAFIFRRWEKNLSKSIFLVAWFLGPILLTWGVSQKFQSIFFDRYLLYTIPPAMMLAASERRRISLVAIFITLVVFFSVDFYYFTHPIKRPFRELATYVKEVRRGDDYLINWNSGAHHLWEAKYYGIPAPLYIPEGTKLPFYVGTALMAEEDIVSSLPKKVNRVGVITSGPIEEIAIPSYTKKEERVFGTLKVVWLAK</sequence>
<evidence type="ECO:0000259" key="9">
    <source>
        <dbReference type="Pfam" id="PF13231"/>
    </source>
</evidence>
<feature type="transmembrane region" description="Helical" evidence="8">
    <location>
        <begin position="284"/>
        <end position="304"/>
    </location>
</feature>
<dbReference type="Proteomes" id="UP000034501">
    <property type="component" value="Unassembled WGS sequence"/>
</dbReference>
<dbReference type="AlphaFoldDB" id="A0A0G1S365"/>
<feature type="transmembrane region" description="Helical" evidence="8">
    <location>
        <begin position="55"/>
        <end position="73"/>
    </location>
</feature>
<dbReference type="GO" id="GO:0005886">
    <property type="term" value="C:plasma membrane"/>
    <property type="evidence" value="ECO:0007669"/>
    <property type="project" value="UniProtKB-SubCell"/>
</dbReference>
<dbReference type="InterPro" id="IPR038731">
    <property type="entry name" value="RgtA/B/C-like"/>
</dbReference>
<feature type="transmembrane region" description="Helical" evidence="8">
    <location>
        <begin position="237"/>
        <end position="254"/>
    </location>
</feature>
<proteinExistence type="predicted"/>
<evidence type="ECO:0000256" key="3">
    <source>
        <dbReference type="ARBA" id="ARBA00022676"/>
    </source>
</evidence>
<evidence type="ECO:0000256" key="6">
    <source>
        <dbReference type="ARBA" id="ARBA00022989"/>
    </source>
</evidence>
<comment type="subcellular location">
    <subcellularLocation>
        <location evidence="1">Cell membrane</location>
        <topology evidence="1">Multi-pass membrane protein</topology>
    </subcellularLocation>
</comment>
<dbReference type="PANTHER" id="PTHR33908:SF11">
    <property type="entry name" value="MEMBRANE PROTEIN"/>
    <property type="match status" value="1"/>
</dbReference>
<dbReference type="InterPro" id="IPR050297">
    <property type="entry name" value="LipidA_mod_glycosyltrf_83"/>
</dbReference>